<comment type="similarity">
    <text evidence="1">Belongs to the outer membrane OOP (TC 1.B.6) superfamily. OmpA family.</text>
</comment>
<keyword evidence="2" id="KW-0813">Transport</keyword>
<evidence type="ECO:0000256" key="2">
    <source>
        <dbReference type="ARBA" id="ARBA00023114"/>
    </source>
</evidence>
<feature type="domain" description="Outer membrane protein OmpA-like transmembrane" evidence="4">
    <location>
        <begin position="38"/>
        <end position="202"/>
    </location>
</feature>
<dbReference type="InterPro" id="IPR000498">
    <property type="entry name" value="OmpA-like_TM_dom"/>
</dbReference>
<dbReference type="InterPro" id="IPR011250">
    <property type="entry name" value="OMP/PagP_B-barrel"/>
</dbReference>
<dbReference type="EMBL" id="MTEJ01000221">
    <property type="protein sequence ID" value="OQX07065.1"/>
    <property type="molecule type" value="Genomic_DNA"/>
</dbReference>
<organism evidence="5 6">
    <name type="scientific">Thiothrix lacustris</name>
    <dbReference type="NCBI Taxonomy" id="525917"/>
    <lineage>
        <taxon>Bacteria</taxon>
        <taxon>Pseudomonadati</taxon>
        <taxon>Pseudomonadota</taxon>
        <taxon>Gammaproteobacteria</taxon>
        <taxon>Thiotrichales</taxon>
        <taxon>Thiotrichaceae</taxon>
        <taxon>Thiothrix</taxon>
    </lineage>
</organism>
<evidence type="ECO:0000256" key="3">
    <source>
        <dbReference type="SAM" id="SignalP"/>
    </source>
</evidence>
<dbReference type="InterPro" id="IPR006315">
    <property type="entry name" value="OM_autotransptr_brl_dom"/>
</dbReference>
<keyword evidence="2" id="KW-0812">Transmembrane</keyword>
<evidence type="ECO:0000256" key="1">
    <source>
        <dbReference type="ARBA" id="ARBA00005710"/>
    </source>
</evidence>
<dbReference type="GO" id="GO:0046930">
    <property type="term" value="C:pore complex"/>
    <property type="evidence" value="ECO:0007669"/>
    <property type="project" value="UniProtKB-KW"/>
</dbReference>
<dbReference type="Gene3D" id="2.40.160.20">
    <property type="match status" value="1"/>
</dbReference>
<dbReference type="GO" id="GO:0015288">
    <property type="term" value="F:porin activity"/>
    <property type="evidence" value="ECO:0007669"/>
    <property type="project" value="UniProtKB-KW"/>
</dbReference>
<gene>
    <name evidence="5" type="ORF">BWK73_28960</name>
</gene>
<keyword evidence="2" id="KW-0626">Porin</keyword>
<dbReference type="AlphaFoldDB" id="A0A1Y1QJM9"/>
<protein>
    <recommendedName>
        <fullName evidence="4">Outer membrane protein OmpA-like transmembrane domain-containing protein</fullName>
    </recommendedName>
</protein>
<keyword evidence="2" id="KW-0406">Ion transport</keyword>
<feature type="chain" id="PRO_5012711229" description="Outer membrane protein OmpA-like transmembrane domain-containing protein" evidence="3">
    <location>
        <begin position="22"/>
        <end position="222"/>
    </location>
</feature>
<evidence type="ECO:0000259" key="4">
    <source>
        <dbReference type="Pfam" id="PF01389"/>
    </source>
</evidence>
<dbReference type="Pfam" id="PF01389">
    <property type="entry name" value="OmpA_membrane"/>
    <property type="match status" value="1"/>
</dbReference>
<evidence type="ECO:0000313" key="6">
    <source>
        <dbReference type="Proteomes" id="UP000192491"/>
    </source>
</evidence>
<dbReference type="Proteomes" id="UP000192491">
    <property type="component" value="Unassembled WGS sequence"/>
</dbReference>
<reference evidence="5 6" key="1">
    <citation type="submission" date="2017-01" db="EMBL/GenBank/DDBJ databases">
        <title>Novel large sulfur bacteria in the metagenomes of groundwater-fed chemosynthetic microbial mats in the Lake Huron basin.</title>
        <authorList>
            <person name="Sharrar A.M."/>
            <person name="Flood B.E."/>
            <person name="Bailey J.V."/>
            <person name="Jones D.S."/>
            <person name="Biddanda B."/>
            <person name="Ruberg S.A."/>
            <person name="Marcus D.N."/>
            <person name="Dick G.J."/>
        </authorList>
    </citation>
    <scope>NUCLEOTIDE SEQUENCE [LARGE SCALE GENOMIC DNA]</scope>
    <source>
        <strain evidence="5">A8</strain>
    </source>
</reference>
<dbReference type="GO" id="GO:0009279">
    <property type="term" value="C:cell outer membrane"/>
    <property type="evidence" value="ECO:0007669"/>
    <property type="project" value="InterPro"/>
</dbReference>
<dbReference type="NCBIfam" id="TIGR01414">
    <property type="entry name" value="autotrans_barl"/>
    <property type="match status" value="1"/>
</dbReference>
<feature type="signal peptide" evidence="3">
    <location>
        <begin position="1"/>
        <end position="21"/>
    </location>
</feature>
<proteinExistence type="inferred from homology"/>
<name>A0A1Y1QJM9_9GAMM</name>
<evidence type="ECO:0000313" key="5">
    <source>
        <dbReference type="EMBL" id="OQX07065.1"/>
    </source>
</evidence>
<keyword evidence="3" id="KW-0732">Signal</keyword>
<accession>A0A1Y1QJM9</accession>
<dbReference type="SUPFAM" id="SSF56925">
    <property type="entry name" value="OMPA-like"/>
    <property type="match status" value="1"/>
</dbReference>
<sequence>MKKSILLVALTAAFSASSAFSGGSVFGGSESNTVSDTGTMYGGASIGKTSDSTCSSVADQAGALLGDIECPTSNGWKVFGGYTVAPNLAVEGAYIDLGETSTAGVIPVIPGINSVANAAGLATTATGLNVSGVASVAATNEVKLFGKAGMMLWDKETTATVNNVGPTSATVVQASKTDGVDLSLGAGAEYKINDNWGVRGEVEHFDGLNANLYSAGATFSTF</sequence>
<comment type="caution">
    <text evidence="5">The sequence shown here is derived from an EMBL/GenBank/DDBJ whole genome shotgun (WGS) entry which is preliminary data.</text>
</comment>